<dbReference type="AlphaFoldDB" id="A0A081BL78"/>
<keyword evidence="2" id="KW-1185">Reference proteome</keyword>
<gene>
    <name evidence="1" type="ORF">U14_02386</name>
</gene>
<evidence type="ECO:0000313" key="1">
    <source>
        <dbReference type="EMBL" id="GAK51144.1"/>
    </source>
</evidence>
<dbReference type="EMBL" id="DF820457">
    <property type="protein sequence ID" value="GAK51144.1"/>
    <property type="molecule type" value="Genomic_DNA"/>
</dbReference>
<accession>A0A081BL78</accession>
<evidence type="ECO:0000313" key="2">
    <source>
        <dbReference type="Proteomes" id="UP000030700"/>
    </source>
</evidence>
<protein>
    <submittedName>
        <fullName evidence="1">Uncharacterized protein</fullName>
    </submittedName>
</protein>
<dbReference type="Proteomes" id="UP000030700">
    <property type="component" value="Unassembled WGS sequence"/>
</dbReference>
<reference evidence="1" key="1">
    <citation type="journal article" date="2015" name="PeerJ">
        <title>First genomic representation of candidate bacterial phylum KSB3 points to enhanced environmental sensing as a trigger of wastewater bulking.</title>
        <authorList>
            <person name="Sekiguchi Y."/>
            <person name="Ohashi A."/>
            <person name="Parks D.H."/>
            <person name="Yamauchi T."/>
            <person name="Tyson G.W."/>
            <person name="Hugenholtz P."/>
        </authorList>
    </citation>
    <scope>NUCLEOTIDE SEQUENCE [LARGE SCALE GENOMIC DNA]</scope>
</reference>
<dbReference type="HOGENOM" id="CLU_1576693_0_0_0"/>
<name>A0A081BL78_9BACT</name>
<sequence>MLQSSFWPYQPEDLPQKRNVKKVPFVELFNDRVQGVVSSGSDINRVYVAFIEAGTGDFYCSTNNNRPCGGLGGRPCSHIQEMLEEAMAQYGTARVGRFLKIPIDVSQVTAAWGLIQHLNGSQKKEPANEVFSRFLTYLRYVELPTSKHPIPEMTWFVS</sequence>
<organism evidence="1">
    <name type="scientific">Candidatus Moduliflexus flocculans</name>
    <dbReference type="NCBI Taxonomy" id="1499966"/>
    <lineage>
        <taxon>Bacteria</taxon>
        <taxon>Candidatus Moduliflexota</taxon>
        <taxon>Candidatus Moduliflexia</taxon>
        <taxon>Candidatus Moduliflexales</taxon>
        <taxon>Candidatus Moduliflexaceae</taxon>
    </lineage>
</organism>
<dbReference type="STRING" id="1499966.U14_02386"/>
<proteinExistence type="predicted"/>